<evidence type="ECO:0000313" key="3">
    <source>
        <dbReference type="Proteomes" id="UP000288805"/>
    </source>
</evidence>
<dbReference type="InterPro" id="IPR022617">
    <property type="entry name" value="Rad60/SUMO-like_dom"/>
</dbReference>
<accession>A0A438H520</accession>
<dbReference type="EMBL" id="QGNW01000281">
    <property type="protein sequence ID" value="RVW79453.1"/>
    <property type="molecule type" value="Genomic_DNA"/>
</dbReference>
<dbReference type="PANTHER" id="PTHR10562">
    <property type="entry name" value="SMALL UBIQUITIN-RELATED MODIFIER"/>
    <property type="match status" value="1"/>
</dbReference>
<dbReference type="SUPFAM" id="SSF54236">
    <property type="entry name" value="Ubiquitin-like"/>
    <property type="match status" value="1"/>
</dbReference>
<dbReference type="InterPro" id="IPR000626">
    <property type="entry name" value="Ubiquitin-like_dom"/>
</dbReference>
<reference evidence="2 3" key="1">
    <citation type="journal article" date="2018" name="PLoS Genet.">
        <title>Population sequencing reveals clonal diversity and ancestral inbreeding in the grapevine cultivar Chardonnay.</title>
        <authorList>
            <person name="Roach M.J."/>
            <person name="Johnson D.L."/>
            <person name="Bohlmann J."/>
            <person name="van Vuuren H.J."/>
            <person name="Jones S.J."/>
            <person name="Pretorius I.S."/>
            <person name="Schmidt S.A."/>
            <person name="Borneman A.R."/>
        </authorList>
    </citation>
    <scope>NUCLEOTIDE SEQUENCE [LARGE SCALE GENOMIC DNA]</scope>
    <source>
        <strain evidence="3">cv. Chardonnay</strain>
        <tissue evidence="2">Leaf</tissue>
    </source>
</reference>
<evidence type="ECO:0000313" key="2">
    <source>
        <dbReference type="EMBL" id="RVW79453.1"/>
    </source>
</evidence>
<evidence type="ECO:0000259" key="1">
    <source>
        <dbReference type="PROSITE" id="PS50053"/>
    </source>
</evidence>
<protein>
    <submittedName>
        <fullName evidence="2">Small ubiquitin-related modifier 1</fullName>
    </submittedName>
</protein>
<dbReference type="Pfam" id="PF11976">
    <property type="entry name" value="Rad60-SLD"/>
    <property type="match status" value="1"/>
</dbReference>
<name>A0A438H520_VITVI</name>
<proteinExistence type="predicted"/>
<comment type="caution">
    <text evidence="2">The sequence shown here is derived from an EMBL/GenBank/DDBJ whole genome shotgun (WGS) entry which is preliminary data.</text>
</comment>
<dbReference type="InterPro" id="IPR029071">
    <property type="entry name" value="Ubiquitin-like_domsf"/>
</dbReference>
<gene>
    <name evidence="2" type="primary">SUMO1_4</name>
    <name evidence="2" type="ORF">CK203_056125</name>
</gene>
<dbReference type="Gene3D" id="3.10.20.90">
    <property type="entry name" value="Phosphatidylinositol 3-kinase Catalytic Subunit, Chain A, domain 1"/>
    <property type="match status" value="1"/>
</dbReference>
<feature type="domain" description="Ubiquitin-like" evidence="1">
    <location>
        <begin position="58"/>
        <end position="110"/>
    </location>
</feature>
<dbReference type="PROSITE" id="PS50053">
    <property type="entry name" value="UBIQUITIN_2"/>
    <property type="match status" value="1"/>
</dbReference>
<organism evidence="2 3">
    <name type="scientific">Vitis vinifera</name>
    <name type="common">Grape</name>
    <dbReference type="NCBI Taxonomy" id="29760"/>
    <lineage>
        <taxon>Eukaryota</taxon>
        <taxon>Viridiplantae</taxon>
        <taxon>Streptophyta</taxon>
        <taxon>Embryophyta</taxon>
        <taxon>Tracheophyta</taxon>
        <taxon>Spermatophyta</taxon>
        <taxon>Magnoliopsida</taxon>
        <taxon>eudicotyledons</taxon>
        <taxon>Gunneridae</taxon>
        <taxon>Pentapetalae</taxon>
        <taxon>rosids</taxon>
        <taxon>Vitales</taxon>
        <taxon>Vitaceae</taxon>
        <taxon>Viteae</taxon>
        <taxon>Vitis</taxon>
    </lineage>
</organism>
<dbReference type="Proteomes" id="UP000288805">
    <property type="component" value="Unassembled WGS sequence"/>
</dbReference>
<sequence length="114" mass="13274">MPRTICLWWWQRAMWNGSHRTLGRVVEEFVMKQAMPPYLFAFAIGRLGHREHGSSSGRRLMSAYCGRQSVELNSITFLFDGHRLLGEQTPDELEMKDGDEIDAMMHQTRGVTWM</sequence>
<dbReference type="AlphaFoldDB" id="A0A438H520"/>